<organism evidence="1 2">
    <name type="scientific">Schizophyllum amplum</name>
    <dbReference type="NCBI Taxonomy" id="97359"/>
    <lineage>
        <taxon>Eukaryota</taxon>
        <taxon>Fungi</taxon>
        <taxon>Dikarya</taxon>
        <taxon>Basidiomycota</taxon>
        <taxon>Agaricomycotina</taxon>
        <taxon>Agaricomycetes</taxon>
        <taxon>Agaricomycetidae</taxon>
        <taxon>Agaricales</taxon>
        <taxon>Schizophyllaceae</taxon>
        <taxon>Schizophyllum</taxon>
    </lineage>
</organism>
<gene>
    <name evidence="1" type="ORF">BD626DRAFT_484858</name>
</gene>
<dbReference type="InterPro" id="IPR053204">
    <property type="entry name" value="Oxopyrrolidines_Biosynth-assoc"/>
</dbReference>
<dbReference type="PANTHER" id="PTHR38797">
    <property type="entry name" value="NUCLEAR PORE COMPLEX PROTEIN NUP85-RELATED"/>
    <property type="match status" value="1"/>
</dbReference>
<reference evidence="1 2" key="1">
    <citation type="journal article" date="2019" name="New Phytol.">
        <title>Comparative genomics reveals unique wood-decay strategies and fruiting body development in the Schizophyllaceae.</title>
        <authorList>
            <person name="Almasi E."/>
            <person name="Sahu N."/>
            <person name="Krizsan K."/>
            <person name="Balint B."/>
            <person name="Kovacs G.M."/>
            <person name="Kiss B."/>
            <person name="Cseklye J."/>
            <person name="Drula E."/>
            <person name="Henrissat B."/>
            <person name="Nagy I."/>
            <person name="Chovatia M."/>
            <person name="Adam C."/>
            <person name="LaButti K."/>
            <person name="Lipzen A."/>
            <person name="Riley R."/>
            <person name="Grigoriev I.V."/>
            <person name="Nagy L.G."/>
        </authorList>
    </citation>
    <scope>NUCLEOTIDE SEQUENCE [LARGE SCALE GENOMIC DNA]</scope>
    <source>
        <strain evidence="1 2">NL-1724</strain>
    </source>
</reference>
<dbReference type="AlphaFoldDB" id="A0A550CQR8"/>
<sequence>MSESRVHQAIDVLKNPAVAPAAAADRIVQLCEEQVRMSSPARHPVTHGDTPGLEGFLWHFWTLMIHAVEEDERLHARVLDILAHLKARESPAGWRIWGVSVKVWSSLSLFGPVVREEFNGPRPYVDNKAIHEWSRSEADLLAALHASPSADDRAQAIVAAGRRYLALHHFLASAWALDLFPSGELYALWAMRPALEYAADSPQYERVPRALEVEAAAAWVAHAAGRMYACKEIFGPQGHEGWPATKGAPGRGGEKWDGVDGYDPKRWQLWKAGFEEVVRDKGEQQHVKRAAEVALVAMERAEQEADGN</sequence>
<dbReference type="InterPro" id="IPR022085">
    <property type="entry name" value="OpdG"/>
</dbReference>
<keyword evidence="2" id="KW-1185">Reference proteome</keyword>
<accession>A0A550CQR8</accession>
<dbReference type="PANTHER" id="PTHR38797:SF4">
    <property type="entry name" value="NUCLEAR PORE COMPLEX PROTEIN NUP85"/>
    <property type="match status" value="1"/>
</dbReference>
<proteinExistence type="predicted"/>
<dbReference type="Pfam" id="PF12311">
    <property type="entry name" value="DUF3632"/>
    <property type="match status" value="1"/>
</dbReference>
<comment type="caution">
    <text evidence="1">The sequence shown here is derived from an EMBL/GenBank/DDBJ whole genome shotgun (WGS) entry which is preliminary data.</text>
</comment>
<dbReference type="STRING" id="97359.A0A550CQR8"/>
<evidence type="ECO:0000313" key="1">
    <source>
        <dbReference type="EMBL" id="TRM67143.1"/>
    </source>
</evidence>
<protein>
    <submittedName>
        <fullName evidence="1">Uncharacterized protein</fullName>
    </submittedName>
</protein>
<dbReference type="Proteomes" id="UP000320762">
    <property type="component" value="Unassembled WGS sequence"/>
</dbReference>
<dbReference type="OrthoDB" id="3350591at2759"/>
<dbReference type="EMBL" id="VDMD01000003">
    <property type="protein sequence ID" value="TRM67143.1"/>
    <property type="molecule type" value="Genomic_DNA"/>
</dbReference>
<evidence type="ECO:0000313" key="2">
    <source>
        <dbReference type="Proteomes" id="UP000320762"/>
    </source>
</evidence>
<name>A0A550CQR8_9AGAR</name>